<gene>
    <name evidence="1" type="ORF">FNAPI_3304</name>
</gene>
<dbReference type="AlphaFoldDB" id="A0A8H5JWR0"/>
<comment type="caution">
    <text evidence="1">The sequence shown here is derived from an EMBL/GenBank/DDBJ whole genome shotgun (WGS) entry which is preliminary data.</text>
</comment>
<name>A0A8H5JWR0_9HYPO</name>
<accession>A0A8H5JWR0</accession>
<sequence>MASSLSSYVFDDEGMTWITCDLCAGSFQRGSYVGYTPLYLSFTDSEAVVYARPVMEPNFVEFPTAISLQDPPLPRSKEAPLLHHLLRPEVASMTVLTEAQVVSVSMVAVLDHFTSWQTMDESELLQEQQLAAILTP</sequence>
<dbReference type="Proteomes" id="UP000574317">
    <property type="component" value="Unassembled WGS sequence"/>
</dbReference>
<reference evidence="1 2" key="1">
    <citation type="submission" date="2020-05" db="EMBL/GenBank/DDBJ databases">
        <title>Identification and distribution of gene clusters putatively required for synthesis of sphingolipid metabolism inhibitors in phylogenetically diverse species of the filamentous fungus Fusarium.</title>
        <authorList>
            <person name="Kim H.-S."/>
            <person name="Busman M."/>
            <person name="Brown D.W."/>
            <person name="Divon H."/>
            <person name="Uhlig S."/>
            <person name="Proctor R.H."/>
        </authorList>
    </citation>
    <scope>NUCLEOTIDE SEQUENCE [LARGE SCALE GENOMIC DNA]</scope>
    <source>
        <strain evidence="1 2">NRRL 25196</strain>
    </source>
</reference>
<evidence type="ECO:0000313" key="1">
    <source>
        <dbReference type="EMBL" id="KAF5562202.1"/>
    </source>
</evidence>
<proteinExistence type="predicted"/>
<keyword evidence="2" id="KW-1185">Reference proteome</keyword>
<protein>
    <submittedName>
        <fullName evidence="1">Uncharacterized protein</fullName>
    </submittedName>
</protein>
<organism evidence="1 2">
    <name type="scientific">Fusarium napiforme</name>
    <dbReference type="NCBI Taxonomy" id="42672"/>
    <lineage>
        <taxon>Eukaryota</taxon>
        <taxon>Fungi</taxon>
        <taxon>Dikarya</taxon>
        <taxon>Ascomycota</taxon>
        <taxon>Pezizomycotina</taxon>
        <taxon>Sordariomycetes</taxon>
        <taxon>Hypocreomycetidae</taxon>
        <taxon>Hypocreales</taxon>
        <taxon>Nectriaceae</taxon>
        <taxon>Fusarium</taxon>
        <taxon>Fusarium fujikuroi species complex</taxon>
    </lineage>
</organism>
<evidence type="ECO:0000313" key="2">
    <source>
        <dbReference type="Proteomes" id="UP000574317"/>
    </source>
</evidence>
<dbReference type="EMBL" id="JAAOAO010000115">
    <property type="protein sequence ID" value="KAF5562202.1"/>
    <property type="molecule type" value="Genomic_DNA"/>
</dbReference>